<evidence type="ECO:0000256" key="1">
    <source>
        <dbReference type="SAM" id="MobiDB-lite"/>
    </source>
</evidence>
<dbReference type="EMBL" id="MSKJ01000005">
    <property type="protein sequence ID" value="OLO45846.1"/>
    <property type="molecule type" value="Genomic_DNA"/>
</dbReference>
<keyword evidence="2" id="KW-1133">Transmembrane helix</keyword>
<dbReference type="AlphaFoldDB" id="A0A1Q8VCM7"/>
<dbReference type="OrthoDB" id="3260885at2"/>
<comment type="caution">
    <text evidence="3">The sequence shown here is derived from an EMBL/GenBank/DDBJ whole genome shotgun (WGS) entry which is preliminary data.</text>
</comment>
<keyword evidence="2" id="KW-0472">Membrane</keyword>
<protein>
    <submittedName>
        <fullName evidence="3">Uncharacterized protein</fullName>
    </submittedName>
</protein>
<dbReference type="Proteomes" id="UP000186857">
    <property type="component" value="Unassembled WGS sequence"/>
</dbReference>
<feature type="compositionally biased region" description="Basic and acidic residues" evidence="1">
    <location>
        <begin position="265"/>
        <end position="274"/>
    </location>
</feature>
<keyword evidence="2" id="KW-0812">Transmembrane</keyword>
<feature type="transmembrane region" description="Helical" evidence="2">
    <location>
        <begin position="20"/>
        <end position="39"/>
    </location>
</feature>
<organism evidence="3 4">
    <name type="scientific">Actinomyces oris</name>
    <dbReference type="NCBI Taxonomy" id="544580"/>
    <lineage>
        <taxon>Bacteria</taxon>
        <taxon>Bacillati</taxon>
        <taxon>Actinomycetota</taxon>
        <taxon>Actinomycetes</taxon>
        <taxon>Actinomycetales</taxon>
        <taxon>Actinomycetaceae</taxon>
        <taxon>Actinomyces</taxon>
    </lineage>
</organism>
<evidence type="ECO:0000313" key="3">
    <source>
        <dbReference type="EMBL" id="OLO45846.1"/>
    </source>
</evidence>
<feature type="region of interest" description="Disordered" evidence="1">
    <location>
        <begin position="219"/>
        <end position="328"/>
    </location>
</feature>
<accession>A0A1Q8VCM7</accession>
<feature type="compositionally biased region" description="Low complexity" evidence="1">
    <location>
        <begin position="219"/>
        <end position="257"/>
    </location>
</feature>
<feature type="compositionally biased region" description="Low complexity" evidence="1">
    <location>
        <begin position="429"/>
        <end position="448"/>
    </location>
</feature>
<name>A0A1Q8VCM7_9ACTO</name>
<feature type="transmembrane region" description="Helical" evidence="2">
    <location>
        <begin position="132"/>
        <end position="156"/>
    </location>
</feature>
<reference evidence="3 4" key="1">
    <citation type="submission" date="2016-12" db="EMBL/GenBank/DDBJ databases">
        <title>Genomic Comparison of strains in the 'Actinomyces naeslundii' Group.</title>
        <authorList>
            <person name="Mughal S.R."/>
            <person name="Do T."/>
            <person name="Gilbert S.C."/>
            <person name="Witherden E.A."/>
            <person name="Didelot X."/>
            <person name="Beighton D."/>
        </authorList>
    </citation>
    <scope>NUCLEOTIDE SEQUENCE [LARGE SCALE GENOMIC DNA]</scope>
    <source>
        <strain evidence="3 4">CCUG 33920</strain>
    </source>
</reference>
<proteinExistence type="predicted"/>
<sequence length="562" mass="59247">MFLRREEGGRAYGCCVGIEIWAVIALITVLSVYLLPLLVGRREMARRSNVQDRYSAELRVLATGAAAVERDDTCASSGHAELFRRRPEVRVMNRPAVRNVRALRTERELDRARQAHAQGRERRRVAASHRGIVASVLLGVSLGAWVLGLVTALPWWPALLPTALLGTSMVAGRRAALASAAADRRERRRIAELEQTLVTLTGRRSSASVVAAPRSVVDGARSGASASSGPSSSADAVSDSAASPASAESVESLESAGDSGAQDPFMERLAREGAQRPAVRSTSSPREAAGAVPAESAESAASPEAVADSPAEATGTAAVRPSRTIDSEEERLARLDADLDAETAAAVAAEREATRRASVHVPSRHAGRVSRNMGVREAVSRDGDEESSPRTKDFVASLSTPASHSLPGWGRLFAEATAIEQEARERDAAASSSPEAVAPARQAAAASPQPAPEPARPVARPQAPAAAAPAEDEEVVKEEVTTSTPPQGWRPVHVPAPTYTLAARAPRRSYADPVVDPGTSAPVPARPQSARAYIPAPVEDEEELFHPIDLDAILEGRRAAGE</sequence>
<gene>
    <name evidence="3" type="ORF">BKH29_02495</name>
</gene>
<evidence type="ECO:0000313" key="4">
    <source>
        <dbReference type="Proteomes" id="UP000186857"/>
    </source>
</evidence>
<feature type="region of interest" description="Disordered" evidence="1">
    <location>
        <begin position="346"/>
        <end position="528"/>
    </location>
</feature>
<feature type="compositionally biased region" description="Low complexity" evidence="1">
    <location>
        <begin position="287"/>
        <end position="313"/>
    </location>
</feature>
<feature type="compositionally biased region" description="Basic and acidic residues" evidence="1">
    <location>
        <begin position="378"/>
        <end position="393"/>
    </location>
</feature>
<evidence type="ECO:0000256" key="2">
    <source>
        <dbReference type="SAM" id="Phobius"/>
    </source>
</evidence>
<feature type="compositionally biased region" description="Low complexity" evidence="1">
    <location>
        <begin position="456"/>
        <end position="469"/>
    </location>
</feature>